<dbReference type="CDD" id="cd00087">
    <property type="entry name" value="FReD"/>
    <property type="match status" value="1"/>
</dbReference>
<reference evidence="3" key="1">
    <citation type="submission" date="2022-11" db="EMBL/GenBank/DDBJ databases">
        <title>Centuries of genome instability and evolution in soft-shell clam transmissible cancer (bioRxiv).</title>
        <authorList>
            <person name="Hart S.F.M."/>
            <person name="Yonemitsu M.A."/>
            <person name="Giersch R.M."/>
            <person name="Beal B.F."/>
            <person name="Arriagada G."/>
            <person name="Davis B.W."/>
            <person name="Ostrander E.A."/>
            <person name="Goff S.P."/>
            <person name="Metzger M.J."/>
        </authorList>
    </citation>
    <scope>NUCLEOTIDE SEQUENCE</scope>
    <source>
        <strain evidence="3">MELC-2E11</strain>
        <tissue evidence="3">Siphon/mantle</tissue>
    </source>
</reference>
<dbReference type="Pfam" id="PF00147">
    <property type="entry name" value="Fibrinogen_C"/>
    <property type="match status" value="1"/>
</dbReference>
<proteinExistence type="predicted"/>
<evidence type="ECO:0000313" key="4">
    <source>
        <dbReference type="Proteomes" id="UP001164746"/>
    </source>
</evidence>
<dbReference type="Gene3D" id="3.90.215.10">
    <property type="entry name" value="Gamma Fibrinogen, chain A, domain 1"/>
    <property type="match status" value="1"/>
</dbReference>
<accession>A0ABY7EKN0</accession>
<evidence type="ECO:0000256" key="1">
    <source>
        <dbReference type="ARBA" id="ARBA00023157"/>
    </source>
</evidence>
<dbReference type="EMBL" id="CP111018">
    <property type="protein sequence ID" value="WAR09745.1"/>
    <property type="molecule type" value="Genomic_DNA"/>
</dbReference>
<name>A0ABY7EKN0_MYAAR</name>
<keyword evidence="4" id="KW-1185">Reference proteome</keyword>
<sequence length="256" mass="28805">MVLNRVKLYYTIEAQLLLCYLTLMSVVEMIVQALQQNHFDSTTWCQVAPPSATWRQSKKLPPLPPGGARWRHLAPGGAVEVVLQQKKSVMKDSLRISECEGMMSGALNILEESFNSKLSDLLEGTDGGGWIVIQRRINGSTDFYRGWEEYKAGFGNLMGEFWLASGNRELRVELEDEDGQKAFAHYSHFQVLSEEKGYQLNVSGYTGTAGDSLSYHDGMKFSTFDKDNDLRKGNCAIDYEGAWWYKSCVNSNLNGI</sequence>
<dbReference type="InterPro" id="IPR050373">
    <property type="entry name" value="Fibrinogen_C-term_domain"/>
</dbReference>
<dbReference type="Gene3D" id="4.10.530.10">
    <property type="entry name" value="Gamma-fibrinogen Carboxyl Terminal Fragment, domain 2"/>
    <property type="match status" value="1"/>
</dbReference>
<dbReference type="InterPro" id="IPR020837">
    <property type="entry name" value="Fibrinogen_CS"/>
</dbReference>
<dbReference type="InterPro" id="IPR036056">
    <property type="entry name" value="Fibrinogen-like_C"/>
</dbReference>
<dbReference type="PROSITE" id="PS51406">
    <property type="entry name" value="FIBRINOGEN_C_2"/>
    <property type="match status" value="1"/>
</dbReference>
<keyword evidence="1" id="KW-1015">Disulfide bond</keyword>
<dbReference type="Proteomes" id="UP001164746">
    <property type="component" value="Chromosome 7"/>
</dbReference>
<evidence type="ECO:0000313" key="3">
    <source>
        <dbReference type="EMBL" id="WAR09745.1"/>
    </source>
</evidence>
<gene>
    <name evidence="3" type="ORF">MAR_034821</name>
</gene>
<dbReference type="PROSITE" id="PS00514">
    <property type="entry name" value="FIBRINOGEN_C_1"/>
    <property type="match status" value="1"/>
</dbReference>
<organism evidence="3 4">
    <name type="scientific">Mya arenaria</name>
    <name type="common">Soft-shell clam</name>
    <dbReference type="NCBI Taxonomy" id="6604"/>
    <lineage>
        <taxon>Eukaryota</taxon>
        <taxon>Metazoa</taxon>
        <taxon>Spiralia</taxon>
        <taxon>Lophotrochozoa</taxon>
        <taxon>Mollusca</taxon>
        <taxon>Bivalvia</taxon>
        <taxon>Autobranchia</taxon>
        <taxon>Heteroconchia</taxon>
        <taxon>Euheterodonta</taxon>
        <taxon>Imparidentia</taxon>
        <taxon>Neoheterodontei</taxon>
        <taxon>Myida</taxon>
        <taxon>Myoidea</taxon>
        <taxon>Myidae</taxon>
        <taxon>Mya</taxon>
    </lineage>
</organism>
<feature type="domain" description="Fibrinogen C-terminal" evidence="2">
    <location>
        <begin position="90"/>
        <end position="256"/>
    </location>
</feature>
<dbReference type="SMART" id="SM00186">
    <property type="entry name" value="FBG"/>
    <property type="match status" value="1"/>
</dbReference>
<dbReference type="PANTHER" id="PTHR19143">
    <property type="entry name" value="FIBRINOGEN/TENASCIN/ANGIOPOEITIN"/>
    <property type="match status" value="1"/>
</dbReference>
<evidence type="ECO:0000259" key="2">
    <source>
        <dbReference type="PROSITE" id="PS51406"/>
    </source>
</evidence>
<dbReference type="InterPro" id="IPR002181">
    <property type="entry name" value="Fibrinogen_a/b/g_C_dom"/>
</dbReference>
<protein>
    <submittedName>
        <fullName evidence="3">TENR-like protein</fullName>
    </submittedName>
</protein>
<dbReference type="InterPro" id="IPR014716">
    <property type="entry name" value="Fibrinogen_a/b/g_C_1"/>
</dbReference>
<dbReference type="SUPFAM" id="SSF56496">
    <property type="entry name" value="Fibrinogen C-terminal domain-like"/>
    <property type="match status" value="1"/>
</dbReference>